<dbReference type="Proteomes" id="UP000039046">
    <property type="component" value="Unassembled WGS sequence"/>
</dbReference>
<dbReference type="Pfam" id="PF03972">
    <property type="entry name" value="MmgE_PrpD_N"/>
    <property type="match status" value="1"/>
</dbReference>
<evidence type="ECO:0000313" key="5">
    <source>
        <dbReference type="Proteomes" id="UP000039046"/>
    </source>
</evidence>
<evidence type="ECO:0000259" key="3">
    <source>
        <dbReference type="Pfam" id="PF19305"/>
    </source>
</evidence>
<dbReference type="OrthoDB" id="10267976at2759"/>
<dbReference type="HOGENOM" id="CLU_026574_1_1_1"/>
<reference evidence="4 5" key="1">
    <citation type="journal article" date="2015" name="Genome Announc.">
        <title>Draft Genome Sequence and Gene Annotation of the Entomopathogenic Fungus Verticillium hemipterigenum.</title>
        <authorList>
            <person name="Horn F."/>
            <person name="Habel A."/>
            <person name="Scharf D.H."/>
            <person name="Dworschak J."/>
            <person name="Brakhage A.A."/>
            <person name="Guthke R."/>
            <person name="Hertweck C."/>
            <person name="Linde J."/>
        </authorList>
    </citation>
    <scope>NUCLEOTIDE SEQUENCE [LARGE SCALE GENOMIC DNA]</scope>
</reference>
<dbReference type="GO" id="GO:0016829">
    <property type="term" value="F:lyase activity"/>
    <property type="evidence" value="ECO:0007669"/>
    <property type="project" value="InterPro"/>
</dbReference>
<dbReference type="InterPro" id="IPR036148">
    <property type="entry name" value="MmgE/PrpD_sf"/>
</dbReference>
<organism evidence="4 5">
    <name type="scientific">[Torrubiella] hemipterigena</name>
    <dbReference type="NCBI Taxonomy" id="1531966"/>
    <lineage>
        <taxon>Eukaryota</taxon>
        <taxon>Fungi</taxon>
        <taxon>Dikarya</taxon>
        <taxon>Ascomycota</taxon>
        <taxon>Pezizomycotina</taxon>
        <taxon>Sordariomycetes</taxon>
        <taxon>Hypocreomycetidae</taxon>
        <taxon>Hypocreales</taxon>
        <taxon>Clavicipitaceae</taxon>
        <taxon>Clavicipitaceae incertae sedis</taxon>
        <taxon>'Torrubiella' clade</taxon>
    </lineage>
</organism>
<dbReference type="AlphaFoldDB" id="A0A0A1TSF9"/>
<dbReference type="PANTHER" id="PTHR16943:SF8">
    <property type="entry name" value="2-METHYLCITRATE DEHYDRATASE"/>
    <property type="match status" value="1"/>
</dbReference>
<feature type="domain" description="MmgE/PrpD C-terminal" evidence="3">
    <location>
        <begin position="287"/>
        <end position="458"/>
    </location>
</feature>
<evidence type="ECO:0008006" key="6">
    <source>
        <dbReference type="Google" id="ProtNLM"/>
    </source>
</evidence>
<dbReference type="Pfam" id="PF19305">
    <property type="entry name" value="MmgE_PrpD_C"/>
    <property type="match status" value="1"/>
</dbReference>
<keyword evidence="5" id="KW-1185">Reference proteome</keyword>
<sequence length="479" mass="52113">MAESSPTETLAKWVSALTYDEIPESIITRTKYLILDGLACAFVGSHLPWSEKAATALLSLEHPFAGDATIFGWEGRKATALTAALVNSTFIQGFELDDWHSRAPLHSNSILLPALFAAAQHVTGKESDTRIDGRNLILATVAGYEVGPRVGLALYGSHVLSKGWHSGAVFGPAASAASVSKLLGLDAGKVEDAFGIACTQACGLMSAQFESEVKRMQHGFAARNGLMAAMLARDGYIGIKKVFERDYGGFLTQFSAGNGKTPAYLPDELVKGLGQTWQTENICIKAYAAMAGTHPTIDCVRQLQEEHPEKMKDIKAIKKVTITLGDAAFHHGGWKTTRPLTSTGAQMSNSFVAATQIVHGSVMPVQFTPEQLENEDTWRLTDLTECVLATDSEWPFSRQNVRIEFEDSTEISYAKDGARGIIPPLTNDEIVDKWRQLTKNVIDQETTDSIEKFILSLDTQEDVSGLYELMGRLAKNPIA</sequence>
<feature type="domain" description="MmgE/PrpD N-terminal" evidence="2">
    <location>
        <begin position="8"/>
        <end position="259"/>
    </location>
</feature>
<dbReference type="EMBL" id="CDHN01000007">
    <property type="protein sequence ID" value="CEJ94422.1"/>
    <property type="molecule type" value="Genomic_DNA"/>
</dbReference>
<accession>A0A0A1TSF9</accession>
<dbReference type="Gene3D" id="1.10.4100.10">
    <property type="entry name" value="2-methylcitrate dehydratase PrpD"/>
    <property type="match status" value="1"/>
</dbReference>
<dbReference type="InterPro" id="IPR045337">
    <property type="entry name" value="MmgE_PrpD_C"/>
</dbReference>
<proteinExistence type="inferred from homology"/>
<name>A0A0A1TSF9_9HYPO</name>
<protein>
    <recommendedName>
        <fullName evidence="6">MmgE/PrpD family protein</fullName>
    </recommendedName>
</protein>
<evidence type="ECO:0000313" key="4">
    <source>
        <dbReference type="EMBL" id="CEJ94422.1"/>
    </source>
</evidence>
<dbReference type="STRING" id="1531966.A0A0A1TSF9"/>
<dbReference type="SUPFAM" id="SSF103378">
    <property type="entry name" value="2-methylcitrate dehydratase PrpD"/>
    <property type="match status" value="1"/>
</dbReference>
<evidence type="ECO:0000259" key="2">
    <source>
        <dbReference type="Pfam" id="PF03972"/>
    </source>
</evidence>
<evidence type="ECO:0000256" key="1">
    <source>
        <dbReference type="ARBA" id="ARBA00006174"/>
    </source>
</evidence>
<dbReference type="PANTHER" id="PTHR16943">
    <property type="entry name" value="2-METHYLCITRATE DEHYDRATASE-RELATED"/>
    <property type="match status" value="1"/>
</dbReference>
<dbReference type="InterPro" id="IPR042183">
    <property type="entry name" value="MmgE/PrpD_sf_1"/>
</dbReference>
<dbReference type="InterPro" id="IPR045336">
    <property type="entry name" value="MmgE_PrpD_N"/>
</dbReference>
<comment type="similarity">
    <text evidence="1">Belongs to the PrpD family.</text>
</comment>
<gene>
    <name evidence="4" type="ORF">VHEMI09956</name>
</gene>
<dbReference type="InterPro" id="IPR005656">
    <property type="entry name" value="MmgE_PrpD"/>
</dbReference>